<organism evidence="1 2">
    <name type="scientific">Streptococcus pyogenes serotype M3 (strain ATCC BAA-595 / MGAS315)</name>
    <dbReference type="NCBI Taxonomy" id="198466"/>
    <lineage>
        <taxon>Bacteria</taxon>
        <taxon>Bacillati</taxon>
        <taxon>Bacillota</taxon>
        <taxon>Bacilli</taxon>
        <taxon>Lactobacillales</taxon>
        <taxon>Streptococcaceae</taxon>
        <taxon>Streptococcus</taxon>
    </lineage>
</organism>
<accession>A0A0H2UW08</accession>
<gene>
    <name evidence="1" type="ordered locus">SpyM3_1119</name>
</gene>
<dbReference type="KEGG" id="spg:SpyM3_1119"/>
<evidence type="ECO:0000313" key="2">
    <source>
        <dbReference type="Proteomes" id="UP000000564"/>
    </source>
</evidence>
<evidence type="ECO:0000313" key="1">
    <source>
        <dbReference type="EMBL" id="AAM79726.1"/>
    </source>
</evidence>
<name>A0A0H2UW08_STRP3</name>
<sequence>MINMEPKLHRQLRQKYDDAEKQYLEKFGEDSLDRVFFWEPDVYFDEWKKVLPDATLELNKAINSGVAIDPDPENAIY</sequence>
<dbReference type="Proteomes" id="UP000000564">
    <property type="component" value="Chromosome"/>
</dbReference>
<protein>
    <submittedName>
        <fullName evidence="1">Uncharacterized protein</fullName>
    </submittedName>
</protein>
<reference evidence="1 2" key="1">
    <citation type="journal article" date="2002" name="Proc. Natl. Acad. Sci. U.S.A.">
        <title>Genome sequence of a serotype M3 strain of group A Streptococcus: phage-encoded toxins, the high-virulence phenotype, and clone emergence.</title>
        <authorList>
            <person name="Beres S.B."/>
            <person name="Sylva G.L."/>
            <person name="Barbian K.D."/>
            <person name="Lei B."/>
            <person name="Hoff J.S."/>
            <person name="Mammarella N.D."/>
            <person name="Liu M.Y."/>
            <person name="Smoot J.C."/>
            <person name="Porcella S.F."/>
            <person name="Parkins L.D."/>
            <person name="Campbell D.S."/>
            <person name="Smith T.M."/>
            <person name="McCormick J.K."/>
            <person name="Leung D.Y."/>
            <person name="Schlievert P.M."/>
            <person name="Musser J.M."/>
        </authorList>
    </citation>
    <scope>NUCLEOTIDE SEQUENCE [LARGE SCALE GENOMIC DNA]</scope>
    <source>
        <strain evidence="2">ATCC BAA-595 / MGAS315</strain>
    </source>
</reference>
<dbReference type="HOGENOM" id="CLU_2686314_0_0_9"/>
<proteinExistence type="predicted"/>
<dbReference type="AlphaFoldDB" id="A0A0H2UW08"/>
<dbReference type="EMBL" id="AE014074">
    <property type="protein sequence ID" value="AAM79726.1"/>
    <property type="molecule type" value="Genomic_DNA"/>
</dbReference>